<evidence type="ECO:0000313" key="2">
    <source>
        <dbReference type="EMBL" id="GAA4485154.1"/>
    </source>
</evidence>
<organism evidence="2 3">
    <name type="scientific">Actinoallomurus oryzae</name>
    <dbReference type="NCBI Taxonomy" id="502180"/>
    <lineage>
        <taxon>Bacteria</taxon>
        <taxon>Bacillati</taxon>
        <taxon>Actinomycetota</taxon>
        <taxon>Actinomycetes</taxon>
        <taxon>Streptosporangiales</taxon>
        <taxon>Thermomonosporaceae</taxon>
        <taxon>Actinoallomurus</taxon>
    </lineage>
</organism>
<evidence type="ECO:0000256" key="1">
    <source>
        <dbReference type="SAM" id="Phobius"/>
    </source>
</evidence>
<reference evidence="3" key="1">
    <citation type="journal article" date="2019" name="Int. J. Syst. Evol. Microbiol.">
        <title>The Global Catalogue of Microorganisms (GCM) 10K type strain sequencing project: providing services to taxonomists for standard genome sequencing and annotation.</title>
        <authorList>
            <consortium name="The Broad Institute Genomics Platform"/>
            <consortium name="The Broad Institute Genome Sequencing Center for Infectious Disease"/>
            <person name="Wu L."/>
            <person name="Ma J."/>
        </authorList>
    </citation>
    <scope>NUCLEOTIDE SEQUENCE [LARGE SCALE GENOMIC DNA]</scope>
    <source>
        <strain evidence="3">JCM 17933</strain>
    </source>
</reference>
<keyword evidence="1" id="KW-0812">Transmembrane</keyword>
<feature type="transmembrane region" description="Helical" evidence="1">
    <location>
        <begin position="6"/>
        <end position="27"/>
    </location>
</feature>
<accession>A0ABP8PBF0</accession>
<proteinExistence type="predicted"/>
<comment type="caution">
    <text evidence="2">The sequence shown here is derived from an EMBL/GenBank/DDBJ whole genome shotgun (WGS) entry which is preliminary data.</text>
</comment>
<keyword evidence="1" id="KW-1133">Transmembrane helix</keyword>
<keyword evidence="1" id="KW-0472">Membrane</keyword>
<name>A0ABP8PBF0_9ACTN</name>
<dbReference type="Proteomes" id="UP001500503">
    <property type="component" value="Unassembled WGS sequence"/>
</dbReference>
<evidence type="ECO:0000313" key="3">
    <source>
        <dbReference type="Proteomes" id="UP001500503"/>
    </source>
</evidence>
<keyword evidence="3" id="KW-1185">Reference proteome</keyword>
<protein>
    <recommendedName>
        <fullName evidence="4">DUF4190 domain-containing protein</fullName>
    </recommendedName>
</protein>
<gene>
    <name evidence="2" type="ORF">GCM10023191_009310</name>
</gene>
<dbReference type="RefSeq" id="WP_345457876.1">
    <property type="nucleotide sequence ID" value="NZ_BAABHF010000009.1"/>
</dbReference>
<sequence>MIGVLILSIVPGIILLFLLAVGLVNLVTGIRDRKPRDAFRGVFVMLVTVGLGWAISFVILSSPERDTTEVDRAHAIKCTAKILGERDARSRVNGDEIYRFHVRVQIPGRAPYETDSMATVSALVAGGIGAGRTGYACRADRDHPKKVQILWGHPMP</sequence>
<evidence type="ECO:0008006" key="4">
    <source>
        <dbReference type="Google" id="ProtNLM"/>
    </source>
</evidence>
<dbReference type="EMBL" id="BAABHF010000009">
    <property type="protein sequence ID" value="GAA4485154.1"/>
    <property type="molecule type" value="Genomic_DNA"/>
</dbReference>
<feature type="transmembrane region" description="Helical" evidence="1">
    <location>
        <begin position="39"/>
        <end position="60"/>
    </location>
</feature>